<evidence type="ECO:0008006" key="16">
    <source>
        <dbReference type="Google" id="ProtNLM"/>
    </source>
</evidence>
<reference evidence="14 15" key="1">
    <citation type="journal article" date="2018" name="Evol. Lett.">
        <title>Horizontal gene cluster transfer increased hallucinogenic mushroom diversity.</title>
        <authorList>
            <person name="Reynolds H.T."/>
            <person name="Vijayakumar V."/>
            <person name="Gluck-Thaler E."/>
            <person name="Korotkin H.B."/>
            <person name="Matheny P.B."/>
            <person name="Slot J.C."/>
        </authorList>
    </citation>
    <scope>NUCLEOTIDE SEQUENCE [LARGE SCALE GENOMIC DNA]</scope>
    <source>
        <strain evidence="14 15">SRW20</strain>
    </source>
</reference>
<comment type="similarity">
    <text evidence="4">Belongs to the cytochrome P450 family.</text>
</comment>
<evidence type="ECO:0000256" key="3">
    <source>
        <dbReference type="ARBA" id="ARBA00004721"/>
    </source>
</evidence>
<evidence type="ECO:0000256" key="12">
    <source>
        <dbReference type="ARBA" id="ARBA00023136"/>
    </source>
</evidence>
<keyword evidence="11" id="KW-0503">Monooxygenase</keyword>
<dbReference type="InterPro" id="IPR001128">
    <property type="entry name" value="Cyt_P450"/>
</dbReference>
<dbReference type="PANTHER" id="PTHR24305">
    <property type="entry name" value="CYTOCHROME P450"/>
    <property type="match status" value="1"/>
</dbReference>
<name>A0A409VDC0_9AGAR</name>
<dbReference type="InParanoid" id="A0A409VDC0"/>
<evidence type="ECO:0000256" key="2">
    <source>
        <dbReference type="ARBA" id="ARBA00004370"/>
    </source>
</evidence>
<evidence type="ECO:0000256" key="13">
    <source>
        <dbReference type="PIRSR" id="PIRSR602403-1"/>
    </source>
</evidence>
<keyword evidence="9" id="KW-0560">Oxidoreductase</keyword>
<evidence type="ECO:0000256" key="10">
    <source>
        <dbReference type="ARBA" id="ARBA00023004"/>
    </source>
</evidence>
<evidence type="ECO:0000256" key="7">
    <source>
        <dbReference type="ARBA" id="ARBA00022723"/>
    </source>
</evidence>
<dbReference type="SUPFAM" id="SSF48264">
    <property type="entry name" value="Cytochrome P450"/>
    <property type="match status" value="1"/>
</dbReference>
<dbReference type="GO" id="GO:0004497">
    <property type="term" value="F:monooxygenase activity"/>
    <property type="evidence" value="ECO:0007669"/>
    <property type="project" value="UniProtKB-KW"/>
</dbReference>
<dbReference type="Proteomes" id="UP000284706">
    <property type="component" value="Unassembled WGS sequence"/>
</dbReference>
<evidence type="ECO:0000256" key="8">
    <source>
        <dbReference type="ARBA" id="ARBA00022989"/>
    </source>
</evidence>
<dbReference type="PANTHER" id="PTHR24305:SF166">
    <property type="entry name" value="CYTOCHROME P450 12A4, MITOCHONDRIAL-RELATED"/>
    <property type="match status" value="1"/>
</dbReference>
<dbReference type="InterPro" id="IPR002403">
    <property type="entry name" value="Cyt_P450_E_grp-IV"/>
</dbReference>
<dbReference type="EMBL" id="NHYE01005662">
    <property type="protein sequence ID" value="PPQ64799.1"/>
    <property type="molecule type" value="Genomic_DNA"/>
</dbReference>
<dbReference type="InterPro" id="IPR050121">
    <property type="entry name" value="Cytochrome_P450_monoxygenase"/>
</dbReference>
<evidence type="ECO:0000256" key="9">
    <source>
        <dbReference type="ARBA" id="ARBA00023002"/>
    </source>
</evidence>
<evidence type="ECO:0000256" key="6">
    <source>
        <dbReference type="ARBA" id="ARBA00022692"/>
    </source>
</evidence>
<keyword evidence="5 13" id="KW-0349">Heme</keyword>
<dbReference type="Pfam" id="PF00067">
    <property type="entry name" value="p450"/>
    <property type="match status" value="2"/>
</dbReference>
<comment type="pathway">
    <text evidence="3">Secondary metabolite biosynthesis; terpenoid biosynthesis.</text>
</comment>
<dbReference type="GO" id="GO:0005506">
    <property type="term" value="F:iron ion binding"/>
    <property type="evidence" value="ECO:0007669"/>
    <property type="project" value="InterPro"/>
</dbReference>
<comment type="caution">
    <text evidence="14">The sequence shown here is derived from an EMBL/GenBank/DDBJ whole genome shotgun (WGS) entry which is preliminary data.</text>
</comment>
<evidence type="ECO:0000256" key="1">
    <source>
        <dbReference type="ARBA" id="ARBA00001971"/>
    </source>
</evidence>
<evidence type="ECO:0000313" key="15">
    <source>
        <dbReference type="Proteomes" id="UP000284706"/>
    </source>
</evidence>
<keyword evidence="8" id="KW-1133">Transmembrane helix</keyword>
<comment type="cofactor">
    <cofactor evidence="1 13">
        <name>heme</name>
        <dbReference type="ChEBI" id="CHEBI:30413"/>
    </cofactor>
</comment>
<dbReference type="AlphaFoldDB" id="A0A409VDC0"/>
<dbReference type="InterPro" id="IPR036396">
    <property type="entry name" value="Cyt_P450_sf"/>
</dbReference>
<feature type="binding site" description="axial binding residue" evidence="13">
    <location>
        <position position="467"/>
    </location>
    <ligand>
        <name>heme</name>
        <dbReference type="ChEBI" id="CHEBI:30413"/>
    </ligand>
    <ligandPart>
        <name>Fe</name>
        <dbReference type="ChEBI" id="CHEBI:18248"/>
    </ligandPart>
</feature>
<protein>
    <recommendedName>
        <fullName evidence="16">Cytochrome P450</fullName>
    </recommendedName>
</protein>
<dbReference type="OrthoDB" id="1470350at2759"/>
<accession>A0A409VDC0</accession>
<evidence type="ECO:0000256" key="4">
    <source>
        <dbReference type="ARBA" id="ARBA00010617"/>
    </source>
</evidence>
<dbReference type="STRING" id="231916.A0A409VDC0"/>
<proteinExistence type="inferred from homology"/>
<dbReference type="Gene3D" id="1.10.630.10">
    <property type="entry name" value="Cytochrome P450"/>
    <property type="match status" value="1"/>
</dbReference>
<keyword evidence="7 13" id="KW-0479">Metal-binding</keyword>
<dbReference type="GO" id="GO:0020037">
    <property type="term" value="F:heme binding"/>
    <property type="evidence" value="ECO:0007669"/>
    <property type="project" value="InterPro"/>
</dbReference>
<keyword evidence="10 13" id="KW-0408">Iron</keyword>
<dbReference type="GO" id="GO:0016705">
    <property type="term" value="F:oxidoreductase activity, acting on paired donors, with incorporation or reduction of molecular oxygen"/>
    <property type="evidence" value="ECO:0007669"/>
    <property type="project" value="InterPro"/>
</dbReference>
<keyword evidence="6" id="KW-0812">Transmembrane</keyword>
<keyword evidence="15" id="KW-1185">Reference proteome</keyword>
<dbReference type="PRINTS" id="PR00385">
    <property type="entry name" value="P450"/>
</dbReference>
<comment type="subcellular location">
    <subcellularLocation>
        <location evidence="2">Membrane</location>
    </subcellularLocation>
</comment>
<evidence type="ECO:0000256" key="11">
    <source>
        <dbReference type="ARBA" id="ARBA00023033"/>
    </source>
</evidence>
<evidence type="ECO:0000313" key="14">
    <source>
        <dbReference type="EMBL" id="PPQ64799.1"/>
    </source>
</evidence>
<evidence type="ECO:0000256" key="5">
    <source>
        <dbReference type="ARBA" id="ARBA00022617"/>
    </source>
</evidence>
<dbReference type="PRINTS" id="PR00465">
    <property type="entry name" value="EP450IV"/>
</dbReference>
<keyword evidence="12" id="KW-0472">Membrane</keyword>
<organism evidence="14 15">
    <name type="scientific">Gymnopilus dilepis</name>
    <dbReference type="NCBI Taxonomy" id="231916"/>
    <lineage>
        <taxon>Eukaryota</taxon>
        <taxon>Fungi</taxon>
        <taxon>Dikarya</taxon>
        <taxon>Basidiomycota</taxon>
        <taxon>Agaricomycotina</taxon>
        <taxon>Agaricomycetes</taxon>
        <taxon>Agaricomycetidae</taxon>
        <taxon>Agaricales</taxon>
        <taxon>Agaricineae</taxon>
        <taxon>Hymenogastraceae</taxon>
        <taxon>Gymnopilus</taxon>
    </lineage>
</organism>
<gene>
    <name evidence="14" type="ORF">CVT26_002631</name>
</gene>
<dbReference type="GO" id="GO:0016020">
    <property type="term" value="C:membrane"/>
    <property type="evidence" value="ECO:0007669"/>
    <property type="project" value="UniProtKB-SubCell"/>
</dbReference>
<sequence>MISAPPDIFRVGINLPQVMDSPHGLIAFAVFASLSGLWLAKRFSVAKNIPGPPSASFFTGNLLQLVAPETGRDWQLNANKVHEGVARIRTLFGGSALLVNDPKALHHILVKDQDIFEEWPAFTATNALLFGDGLVATIGDQHKKQRKMLTPAFSIKHLRGMTPLFVSIARELEQHISSMVRTQPIEIDVTPWLNRFALEVIGKGGLGHSFGKLSQHNDFSAAAKDLAASVSVLVPGAPLTPWFKYLGPAQFRRFILKLIPWGLLQRLVDIVNIMDAEVHKIFAAQQKALDAGVSDEGEGKDIMGILPTDTTSGAIARLLHLLALNPDVQSHLRHEVVQAFHHQDEAIDFSNVSALPYLDAVVRETLRVYPPIPTIFRQALKDTVVPLLHPITGVDGEIMKEVYIEKGTDIFINILGSNHHPKTWGGDADEWKPERWLTDLPDSVLRNRELSGVYSHQMTFLAGKRACIGFNFSQLEMKVALAILIQSLEFSLPKDKEVGWNVGLLMTPVIRGSNSIHGQLPLVIKKLD</sequence>